<dbReference type="Proteomes" id="UP000248863">
    <property type="component" value="Unassembled WGS sequence"/>
</dbReference>
<organism evidence="2 3">
    <name type="scientific">Rhodoplanes elegans</name>
    <dbReference type="NCBI Taxonomy" id="29408"/>
    <lineage>
        <taxon>Bacteria</taxon>
        <taxon>Pseudomonadati</taxon>
        <taxon>Pseudomonadota</taxon>
        <taxon>Alphaproteobacteria</taxon>
        <taxon>Hyphomicrobiales</taxon>
        <taxon>Nitrobacteraceae</taxon>
        <taxon>Rhodoplanes</taxon>
    </lineage>
</organism>
<evidence type="ECO:0000259" key="1">
    <source>
        <dbReference type="Pfam" id="PF12834"/>
    </source>
</evidence>
<feature type="non-terminal residue" evidence="2">
    <location>
        <position position="97"/>
    </location>
</feature>
<dbReference type="EMBL" id="NPEU01000991">
    <property type="protein sequence ID" value="RAI25934.1"/>
    <property type="molecule type" value="Genomic_DNA"/>
</dbReference>
<dbReference type="RefSeq" id="WP_276330259.1">
    <property type="nucleotide sequence ID" value="NZ_NPEU01000991.1"/>
</dbReference>
<dbReference type="Pfam" id="PF12834">
    <property type="entry name" value="Phage_int_SAM_2"/>
    <property type="match status" value="1"/>
</dbReference>
<evidence type="ECO:0000313" key="2">
    <source>
        <dbReference type="EMBL" id="RAI25934.1"/>
    </source>
</evidence>
<reference evidence="2 3" key="1">
    <citation type="submission" date="2017-07" db="EMBL/GenBank/DDBJ databases">
        <title>Draft Genome Sequences of Select Purple Nonsulfur Bacteria.</title>
        <authorList>
            <person name="Lasarre B."/>
            <person name="Mckinlay J.B."/>
        </authorList>
    </citation>
    <scope>NUCLEOTIDE SEQUENCE [LARGE SCALE GENOMIC DNA]</scope>
    <source>
        <strain evidence="2 3">DSM 11907</strain>
    </source>
</reference>
<accession>A0A327JKS3</accession>
<sequence length="97" mass="10680">MKELNYALLNLTRHNGDGSFATRACRARGLQQLADELHALGFKLKGAKNLAPKHLDALVAHWRAGGIGDATIRNRLGWLRWWAEKVGKPGLLPGDNT</sequence>
<keyword evidence="3" id="KW-1185">Reference proteome</keyword>
<gene>
    <name evidence="2" type="ORF">CH338_31020</name>
</gene>
<feature type="domain" description="Putative integrase N-terminal" evidence="1">
    <location>
        <begin position="1"/>
        <end position="88"/>
    </location>
</feature>
<protein>
    <submittedName>
        <fullName evidence="2">Integrase</fullName>
    </submittedName>
</protein>
<proteinExistence type="predicted"/>
<dbReference type="InterPro" id="IPR024457">
    <property type="entry name" value="Putative_integrase_N"/>
</dbReference>
<evidence type="ECO:0000313" key="3">
    <source>
        <dbReference type="Proteomes" id="UP000248863"/>
    </source>
</evidence>
<dbReference type="AlphaFoldDB" id="A0A327JKS3"/>
<name>A0A327JKS3_9BRAD</name>
<comment type="caution">
    <text evidence="2">The sequence shown here is derived from an EMBL/GenBank/DDBJ whole genome shotgun (WGS) entry which is preliminary data.</text>
</comment>